<evidence type="ECO:0000256" key="1">
    <source>
        <dbReference type="ARBA" id="ARBA00004442"/>
    </source>
</evidence>
<dbReference type="PANTHER" id="PTHR30026">
    <property type="entry name" value="OUTER MEMBRANE PROTEIN TOLC"/>
    <property type="match status" value="1"/>
</dbReference>
<reference evidence="7 8" key="1">
    <citation type="submission" date="2017-03" db="EMBL/GenBank/DDBJ databases">
        <authorList>
            <person name="Afonso C.L."/>
            <person name="Miller P.J."/>
            <person name="Scott M.A."/>
            <person name="Spackman E."/>
            <person name="Goraichik I."/>
            <person name="Dimitrov K.M."/>
            <person name="Suarez D.L."/>
            <person name="Swayne D.E."/>
        </authorList>
    </citation>
    <scope>NUCLEOTIDE SEQUENCE [LARGE SCALE GENOMIC DNA]</scope>
    <source>
        <strain evidence="7 8">CECT 8110</strain>
    </source>
</reference>
<keyword evidence="2" id="KW-1134">Transmembrane beta strand</keyword>
<name>A0A1X6YCB1_9RHOB</name>
<keyword evidence="4" id="KW-0472">Membrane</keyword>
<dbReference type="GO" id="GO:0015288">
    <property type="term" value="F:porin activity"/>
    <property type="evidence" value="ECO:0007669"/>
    <property type="project" value="TreeGrafter"/>
</dbReference>
<dbReference type="AlphaFoldDB" id="A0A1X6YCB1"/>
<dbReference type="GO" id="GO:0015562">
    <property type="term" value="F:efflux transmembrane transporter activity"/>
    <property type="evidence" value="ECO:0007669"/>
    <property type="project" value="InterPro"/>
</dbReference>
<evidence type="ECO:0000313" key="8">
    <source>
        <dbReference type="Proteomes" id="UP000193207"/>
    </source>
</evidence>
<protein>
    <submittedName>
        <fullName evidence="7">Outer membrane efflux protein</fullName>
    </submittedName>
</protein>
<dbReference type="InterPro" id="IPR051906">
    <property type="entry name" value="TolC-like"/>
</dbReference>
<gene>
    <name evidence="7" type="ORF">ROH8110_00475</name>
</gene>
<evidence type="ECO:0000256" key="6">
    <source>
        <dbReference type="SAM" id="Coils"/>
    </source>
</evidence>
<keyword evidence="8" id="KW-1185">Reference proteome</keyword>
<dbReference type="OrthoDB" id="7790365at2"/>
<dbReference type="EMBL" id="FWFU01000001">
    <property type="protein sequence ID" value="SLN17198.1"/>
    <property type="molecule type" value="Genomic_DNA"/>
</dbReference>
<dbReference type="GO" id="GO:1990281">
    <property type="term" value="C:efflux pump complex"/>
    <property type="evidence" value="ECO:0007669"/>
    <property type="project" value="TreeGrafter"/>
</dbReference>
<dbReference type="PROSITE" id="PS51257">
    <property type="entry name" value="PROKAR_LIPOPROTEIN"/>
    <property type="match status" value="1"/>
</dbReference>
<accession>A0A1X6YCB1</accession>
<dbReference type="Proteomes" id="UP000193207">
    <property type="component" value="Unassembled WGS sequence"/>
</dbReference>
<dbReference type="Gene3D" id="1.20.1600.10">
    <property type="entry name" value="Outer membrane efflux proteins (OEP)"/>
    <property type="match status" value="1"/>
</dbReference>
<keyword evidence="6" id="KW-0175">Coiled coil</keyword>
<keyword evidence="3" id="KW-0812">Transmembrane</keyword>
<evidence type="ECO:0000313" key="7">
    <source>
        <dbReference type="EMBL" id="SLN17198.1"/>
    </source>
</evidence>
<dbReference type="SUPFAM" id="SSF56954">
    <property type="entry name" value="Outer membrane efflux proteins (OEP)"/>
    <property type="match status" value="1"/>
</dbReference>
<evidence type="ECO:0000256" key="3">
    <source>
        <dbReference type="ARBA" id="ARBA00022692"/>
    </source>
</evidence>
<evidence type="ECO:0000256" key="4">
    <source>
        <dbReference type="ARBA" id="ARBA00023136"/>
    </source>
</evidence>
<proteinExistence type="predicted"/>
<dbReference type="PANTHER" id="PTHR30026:SF20">
    <property type="entry name" value="OUTER MEMBRANE PROTEIN TOLC"/>
    <property type="match status" value="1"/>
</dbReference>
<dbReference type="GO" id="GO:0009279">
    <property type="term" value="C:cell outer membrane"/>
    <property type="evidence" value="ECO:0007669"/>
    <property type="project" value="UniProtKB-SubCell"/>
</dbReference>
<keyword evidence="5" id="KW-0998">Cell outer membrane</keyword>
<feature type="coiled-coil region" evidence="6">
    <location>
        <begin position="311"/>
        <end position="356"/>
    </location>
</feature>
<comment type="subcellular location">
    <subcellularLocation>
        <location evidence="1">Cell outer membrane</location>
    </subcellularLocation>
</comment>
<evidence type="ECO:0000256" key="2">
    <source>
        <dbReference type="ARBA" id="ARBA00022452"/>
    </source>
</evidence>
<sequence length="422" mass="45586">MQRGVWILAALALSGCMSLDRGAGQVSRFTIGPADNQTQSTIIADLQARRSILPPDSPYARISAPVLAAASRPAEAELRGARLRAEAASKNWLPKVGPNISLNSLSEIVSQLVVEQMLFDNGHRKAERAFARADVEIAAVTMVEDTNDRILTALGLYLDAMKARDRAVVESRTLADMEQFEWIMAERVRGGVSDSSDLHVLRQKLAEIRSTLAAQQEAEATAFAELNAMSDGPLDDVSGLTDLPLGDPAARSLDVLRAEAEKERDIASARMERAGLLPALTAGGTLGQNGSGIGLNLSSDRLLGLGTGDSLDATETARDAAARRVAQAEEDSARRLNRLHAQLAALSRQEREAQDLAGRAKVNLDLFQRQYKAGQRQVMDVVGVYETFATRQAASIDLKYERARTQLEIARHLGLLAEGSRI</sequence>
<evidence type="ECO:0000256" key="5">
    <source>
        <dbReference type="ARBA" id="ARBA00023237"/>
    </source>
</evidence>
<dbReference type="RefSeq" id="WP_085816950.1">
    <property type="nucleotide sequence ID" value="NZ_FWFU01000001.1"/>
</dbReference>
<organism evidence="7 8">
    <name type="scientific">Roseovarius halotolerans</name>
    <dbReference type="NCBI Taxonomy" id="505353"/>
    <lineage>
        <taxon>Bacteria</taxon>
        <taxon>Pseudomonadati</taxon>
        <taxon>Pseudomonadota</taxon>
        <taxon>Alphaproteobacteria</taxon>
        <taxon>Rhodobacterales</taxon>
        <taxon>Roseobacteraceae</taxon>
        <taxon>Roseovarius</taxon>
    </lineage>
</organism>